<dbReference type="Gene3D" id="1.20.5.170">
    <property type="match status" value="1"/>
</dbReference>
<accession>A0A9Q1QKH3</accession>
<name>A0A9Q1QKH3_9CARY</name>
<feature type="compositionally biased region" description="Polar residues" evidence="5">
    <location>
        <begin position="1"/>
        <end position="14"/>
    </location>
</feature>
<evidence type="ECO:0000256" key="4">
    <source>
        <dbReference type="SAM" id="Coils"/>
    </source>
</evidence>
<evidence type="ECO:0000256" key="1">
    <source>
        <dbReference type="ARBA" id="ARBA00004123"/>
    </source>
</evidence>
<reference evidence="7" key="1">
    <citation type="submission" date="2022-04" db="EMBL/GenBank/DDBJ databases">
        <title>Carnegiea gigantea Genome sequencing and assembly v2.</title>
        <authorList>
            <person name="Copetti D."/>
            <person name="Sanderson M.J."/>
            <person name="Burquez A."/>
            <person name="Wojciechowski M.F."/>
        </authorList>
    </citation>
    <scope>NUCLEOTIDE SEQUENCE</scope>
    <source>
        <strain evidence="7">SGP5-SGP5p</strain>
        <tissue evidence="7">Aerial part</tissue>
    </source>
</reference>
<dbReference type="GO" id="GO:0005634">
    <property type="term" value="C:nucleus"/>
    <property type="evidence" value="ECO:0007669"/>
    <property type="project" value="UniProtKB-SubCell"/>
</dbReference>
<dbReference type="AlphaFoldDB" id="A0A9Q1QKH3"/>
<feature type="coiled-coil region" evidence="4">
    <location>
        <begin position="201"/>
        <end position="232"/>
    </location>
</feature>
<keyword evidence="4" id="KW-0175">Coiled coil</keyword>
<proteinExistence type="predicted"/>
<evidence type="ECO:0000313" key="7">
    <source>
        <dbReference type="EMBL" id="KAJ8446053.1"/>
    </source>
</evidence>
<comment type="subcellular location">
    <subcellularLocation>
        <location evidence="1">Nucleus</location>
    </subcellularLocation>
</comment>
<dbReference type="CDD" id="cd14707">
    <property type="entry name" value="bZIP_plant_BZIP46"/>
    <property type="match status" value="1"/>
</dbReference>
<keyword evidence="3" id="KW-0539">Nucleus</keyword>
<dbReference type="PANTHER" id="PTHR22952">
    <property type="entry name" value="CAMP-RESPONSE ELEMENT BINDING PROTEIN-RELATED"/>
    <property type="match status" value="1"/>
</dbReference>
<feature type="region of interest" description="Disordered" evidence="5">
    <location>
        <begin position="1"/>
        <end position="46"/>
    </location>
</feature>
<dbReference type="InterPro" id="IPR043452">
    <property type="entry name" value="BZIP46-like"/>
</dbReference>
<dbReference type="FunFam" id="1.20.5.170:FF:000036">
    <property type="entry name" value="ABSCISIC ACID-INSENSITIVE 5-like protein 2"/>
    <property type="match status" value="1"/>
</dbReference>
<protein>
    <recommendedName>
        <fullName evidence="6">BZIP domain-containing protein</fullName>
    </recommendedName>
</protein>
<dbReference type="InterPro" id="IPR046347">
    <property type="entry name" value="bZIP_sf"/>
</dbReference>
<dbReference type="SMART" id="SM00338">
    <property type="entry name" value="BRLZ"/>
    <property type="match status" value="1"/>
</dbReference>
<gene>
    <name evidence="7" type="ORF">Cgig2_017555</name>
</gene>
<feature type="domain" description="BZIP" evidence="6">
    <location>
        <begin position="180"/>
        <end position="230"/>
    </location>
</feature>
<dbReference type="OrthoDB" id="644067at2759"/>
<keyword evidence="2" id="KW-0238">DNA-binding</keyword>
<dbReference type="PROSITE" id="PS50217">
    <property type="entry name" value="BZIP"/>
    <property type="match status" value="1"/>
</dbReference>
<dbReference type="GO" id="GO:0003700">
    <property type="term" value="F:DNA-binding transcription factor activity"/>
    <property type="evidence" value="ECO:0007669"/>
    <property type="project" value="InterPro"/>
</dbReference>
<dbReference type="InterPro" id="IPR004827">
    <property type="entry name" value="bZIP"/>
</dbReference>
<dbReference type="SUPFAM" id="SSF57959">
    <property type="entry name" value="Leucine zipper domain"/>
    <property type="match status" value="1"/>
</dbReference>
<sequence>MASSKVMPSTSNSRSSDISHHPHNHPSSSSSPMISDFSPNSDPIFHNVYGDNQAMLDSGIRRQNSSHRKTVDDLWREIVGQRKECKLEAPDEMMTLEDFLAKAEEADGENEFQDSKLQLPLMAAERLGGAGSGGVFGFDPSVGQSPYAPPSGVVESGVELVGGRGKRRAGPFLETLDKAAQQRQRRMIKNRESAAMSRERKQAYQFELESLAAKLKEENEKLLRQKGVLQSVGQMCCLPMCSVLCLFPELYSMGFLQLLVFENLPWNRIMQSGQSKDTNSPIVPIGHGYSWTSLEWRRAGLAPVNANQTLLLLAGNQARPRCLWAALLAGDTAWAAQALGKENWSTHGYLMFSFLQLMEKLVPVVEKRKPSRMLRRVRSMQW</sequence>
<dbReference type="EMBL" id="JAKOGI010000061">
    <property type="protein sequence ID" value="KAJ8446053.1"/>
    <property type="molecule type" value="Genomic_DNA"/>
</dbReference>
<organism evidence="7 8">
    <name type="scientific">Carnegiea gigantea</name>
    <dbReference type="NCBI Taxonomy" id="171969"/>
    <lineage>
        <taxon>Eukaryota</taxon>
        <taxon>Viridiplantae</taxon>
        <taxon>Streptophyta</taxon>
        <taxon>Embryophyta</taxon>
        <taxon>Tracheophyta</taxon>
        <taxon>Spermatophyta</taxon>
        <taxon>Magnoliopsida</taxon>
        <taxon>eudicotyledons</taxon>
        <taxon>Gunneridae</taxon>
        <taxon>Pentapetalae</taxon>
        <taxon>Caryophyllales</taxon>
        <taxon>Cactineae</taxon>
        <taxon>Cactaceae</taxon>
        <taxon>Cactoideae</taxon>
        <taxon>Echinocereeae</taxon>
        <taxon>Carnegiea</taxon>
    </lineage>
</organism>
<evidence type="ECO:0000256" key="5">
    <source>
        <dbReference type="SAM" id="MobiDB-lite"/>
    </source>
</evidence>
<comment type="caution">
    <text evidence="7">The sequence shown here is derived from an EMBL/GenBank/DDBJ whole genome shotgun (WGS) entry which is preliminary data.</text>
</comment>
<evidence type="ECO:0000259" key="6">
    <source>
        <dbReference type="PROSITE" id="PS50217"/>
    </source>
</evidence>
<dbReference type="GO" id="GO:0003677">
    <property type="term" value="F:DNA binding"/>
    <property type="evidence" value="ECO:0007669"/>
    <property type="project" value="UniProtKB-KW"/>
</dbReference>
<dbReference type="PANTHER" id="PTHR22952:SF184">
    <property type="entry name" value="G-BOX-BINDING FACTOR 4"/>
    <property type="match status" value="1"/>
</dbReference>
<dbReference type="Proteomes" id="UP001153076">
    <property type="component" value="Unassembled WGS sequence"/>
</dbReference>
<keyword evidence="8" id="KW-1185">Reference proteome</keyword>
<evidence type="ECO:0000256" key="3">
    <source>
        <dbReference type="ARBA" id="ARBA00023242"/>
    </source>
</evidence>
<evidence type="ECO:0000256" key="2">
    <source>
        <dbReference type="ARBA" id="ARBA00023125"/>
    </source>
</evidence>
<dbReference type="GO" id="GO:0045893">
    <property type="term" value="P:positive regulation of DNA-templated transcription"/>
    <property type="evidence" value="ECO:0007669"/>
    <property type="project" value="InterPro"/>
</dbReference>
<evidence type="ECO:0000313" key="8">
    <source>
        <dbReference type="Proteomes" id="UP001153076"/>
    </source>
</evidence>
<feature type="compositionally biased region" description="Low complexity" evidence="5">
    <location>
        <begin position="25"/>
        <end position="41"/>
    </location>
</feature>
<dbReference type="Pfam" id="PF00170">
    <property type="entry name" value="bZIP_1"/>
    <property type="match status" value="1"/>
</dbReference>